<evidence type="ECO:0000313" key="2">
    <source>
        <dbReference type="EMBL" id="KAL2039871.1"/>
    </source>
</evidence>
<dbReference type="InterPro" id="IPR011011">
    <property type="entry name" value="Znf_FYVE_PHD"/>
</dbReference>
<feature type="region of interest" description="Disordered" evidence="1">
    <location>
        <begin position="337"/>
        <end position="366"/>
    </location>
</feature>
<feature type="compositionally biased region" description="Basic and acidic residues" evidence="1">
    <location>
        <begin position="343"/>
        <end position="359"/>
    </location>
</feature>
<sequence>MNTSASGQGSAGGSEDKPKGLAKFMRRASLVLKRDKSKRQSVSGISGLAPVKDVSAPPASSSTPAASAPVAASAPTEANTTPTLSVPAQITQVIKDSKPAPTPFKPRSAMTAKENSAIQEQKARAMFAKYGLTLEPGEWTAPYANGAPRVEKKVRMRVHRTCHRCQTSFGAERICSNCQHTRCKKCPGYPSKTPKDKGKSKAVGGIAVDNGTKSTFDPLTMPHPATGKEMARKSPTQRVRRTCHQCQTLFIGKATQCENCKHLRCPQCPRDPPKLNKYPEGYPGDSEELYPLGRRELRPARTHVRWTCEKCDTMFKDHGKTCEGCGHERCDDCPRKPPKKVKQTLDPEAVRSVEERMKTLEVSPAA</sequence>
<dbReference type="Proteomes" id="UP001590950">
    <property type="component" value="Unassembled WGS sequence"/>
</dbReference>
<dbReference type="SUPFAM" id="SSF57903">
    <property type="entry name" value="FYVE/PHD zinc finger"/>
    <property type="match status" value="1"/>
</dbReference>
<name>A0ABR4A4J6_9LECA</name>
<dbReference type="Gene3D" id="3.30.40.10">
    <property type="entry name" value="Zinc/RING finger domain, C3HC4 (zinc finger)"/>
    <property type="match status" value="2"/>
</dbReference>
<gene>
    <name evidence="2" type="ORF">N7G274_007273</name>
</gene>
<comment type="caution">
    <text evidence="2">The sequence shown here is derived from an EMBL/GenBank/DDBJ whole genome shotgun (WGS) entry which is preliminary data.</text>
</comment>
<keyword evidence="3" id="KW-1185">Reference proteome</keyword>
<dbReference type="EMBL" id="JBEFKJ010000023">
    <property type="protein sequence ID" value="KAL2039871.1"/>
    <property type="molecule type" value="Genomic_DNA"/>
</dbReference>
<feature type="region of interest" description="Disordered" evidence="1">
    <location>
        <begin position="194"/>
        <end position="234"/>
    </location>
</feature>
<accession>A0ABR4A4J6</accession>
<organism evidence="2 3">
    <name type="scientific">Stereocaulon virgatum</name>
    <dbReference type="NCBI Taxonomy" id="373712"/>
    <lineage>
        <taxon>Eukaryota</taxon>
        <taxon>Fungi</taxon>
        <taxon>Dikarya</taxon>
        <taxon>Ascomycota</taxon>
        <taxon>Pezizomycotina</taxon>
        <taxon>Lecanoromycetes</taxon>
        <taxon>OSLEUM clade</taxon>
        <taxon>Lecanoromycetidae</taxon>
        <taxon>Lecanorales</taxon>
        <taxon>Lecanorineae</taxon>
        <taxon>Stereocaulaceae</taxon>
        <taxon>Stereocaulon</taxon>
    </lineage>
</organism>
<feature type="region of interest" description="Disordered" evidence="1">
    <location>
        <begin position="1"/>
        <end position="85"/>
    </location>
</feature>
<evidence type="ECO:0000256" key="1">
    <source>
        <dbReference type="SAM" id="MobiDB-lite"/>
    </source>
</evidence>
<protein>
    <submittedName>
        <fullName evidence="2">Uncharacterized protein</fullName>
    </submittedName>
</protein>
<proteinExistence type="predicted"/>
<evidence type="ECO:0000313" key="3">
    <source>
        <dbReference type="Proteomes" id="UP001590950"/>
    </source>
</evidence>
<dbReference type="InterPro" id="IPR013083">
    <property type="entry name" value="Znf_RING/FYVE/PHD"/>
</dbReference>
<reference evidence="2 3" key="1">
    <citation type="submission" date="2024-09" db="EMBL/GenBank/DDBJ databases">
        <title>Rethinking Asexuality: The Enigmatic Case of Functional Sexual Genes in Lepraria (Stereocaulaceae).</title>
        <authorList>
            <person name="Doellman M."/>
            <person name="Sun Y."/>
            <person name="Barcenas-Pena A."/>
            <person name="Lumbsch H.T."/>
            <person name="Grewe F."/>
        </authorList>
    </citation>
    <scope>NUCLEOTIDE SEQUENCE [LARGE SCALE GENOMIC DNA]</scope>
    <source>
        <strain evidence="2 3">Mercado 3170</strain>
    </source>
</reference>
<feature type="compositionally biased region" description="Low complexity" evidence="1">
    <location>
        <begin position="54"/>
        <end position="76"/>
    </location>
</feature>